<keyword evidence="1" id="KW-0132">Cell division</keyword>
<organism evidence="1 2">
    <name type="scientific">Variovorax paradoxus</name>
    <dbReference type="NCBI Taxonomy" id="34073"/>
    <lineage>
        <taxon>Bacteria</taxon>
        <taxon>Pseudomonadati</taxon>
        <taxon>Pseudomonadota</taxon>
        <taxon>Betaproteobacteria</taxon>
        <taxon>Burkholderiales</taxon>
        <taxon>Comamonadaceae</taxon>
        <taxon>Variovorax</taxon>
    </lineage>
</organism>
<evidence type="ECO:0000313" key="2">
    <source>
        <dbReference type="Proteomes" id="UP000035170"/>
    </source>
</evidence>
<dbReference type="PATRIC" id="fig|34073.19.peg.493"/>
<dbReference type="SUPFAM" id="SSF52540">
    <property type="entry name" value="P-loop containing nucleoside triphosphate hydrolases"/>
    <property type="match status" value="1"/>
</dbReference>
<dbReference type="EMBL" id="JZWI01000003">
    <property type="protein sequence ID" value="KLN58378.1"/>
    <property type="molecule type" value="Genomic_DNA"/>
</dbReference>
<gene>
    <name evidence="1" type="primary">sulA2</name>
    <name evidence="1" type="ORF">VPARA_04930</name>
</gene>
<dbReference type="Gene3D" id="3.40.50.300">
    <property type="entry name" value="P-loop containing nucleotide triphosphate hydrolases"/>
    <property type="match status" value="1"/>
</dbReference>
<reference evidence="1 2" key="1">
    <citation type="submission" date="2015-03" db="EMBL/GenBank/DDBJ databases">
        <title>Genome sequence of Variovorax paradoxus TBEA6.</title>
        <authorList>
            <person name="Poehlein A."/>
            <person name="Schuldes J."/>
            <person name="Wuebbeler J.H."/>
            <person name="Hiessl S."/>
            <person name="Steinbuechel A."/>
            <person name="Daniel R."/>
        </authorList>
    </citation>
    <scope>NUCLEOTIDE SEQUENCE [LARGE SCALE GENOMIC DNA]</scope>
    <source>
        <strain evidence="1 2">TBEA6</strain>
    </source>
</reference>
<dbReference type="AlphaFoldDB" id="A0A0H2M7S1"/>
<dbReference type="Proteomes" id="UP000035170">
    <property type="component" value="Unassembled WGS sequence"/>
</dbReference>
<dbReference type="NCBIfam" id="NF033429">
    <property type="entry name" value="ImuA_translesion"/>
    <property type="match status" value="1"/>
</dbReference>
<name>A0A0H2M7S1_VARPD</name>
<sequence>MNASAVSHPHDPAALSPRTADAARAVAGVWLGTEIGQQATSVVPTGWAQLDRELPGGGWPSQSIVEVLASQPAVVEWRLLGPALRQIAARGGQIVVVAPPRQPYLPGLQQEGLDERSFVWIEAQTPAERLWTTEQLIKSNACGAVIAWLPQARAEQIRRLQVCAQSCEGLVFLCRPEAARHESSAAPLRVHAGFALDWELRLQILKRRGPSLDEPMALPSMPGGLASIITPRLQRPSRLFSREVPADAVGSPVIAFRPRRDTAVQ</sequence>
<dbReference type="GO" id="GO:0051301">
    <property type="term" value="P:cell division"/>
    <property type="evidence" value="ECO:0007669"/>
    <property type="project" value="UniProtKB-KW"/>
</dbReference>
<keyword evidence="1" id="KW-0131">Cell cycle</keyword>
<keyword evidence="2" id="KW-1185">Reference proteome</keyword>
<comment type="caution">
    <text evidence="1">The sequence shown here is derived from an EMBL/GenBank/DDBJ whole genome shotgun (WGS) entry which is preliminary data.</text>
</comment>
<dbReference type="InterPro" id="IPR047610">
    <property type="entry name" value="ImuA_translesion"/>
</dbReference>
<protein>
    <submittedName>
        <fullName evidence="1">Cell division inhibitor SulA</fullName>
    </submittedName>
</protein>
<accession>A0A0H2M7S1</accession>
<dbReference type="RefSeq" id="WP_047783139.1">
    <property type="nucleotide sequence ID" value="NZ_JZWI01000003.1"/>
</dbReference>
<evidence type="ECO:0000313" key="1">
    <source>
        <dbReference type="EMBL" id="KLN58378.1"/>
    </source>
</evidence>
<dbReference type="InterPro" id="IPR027417">
    <property type="entry name" value="P-loop_NTPase"/>
</dbReference>
<proteinExistence type="predicted"/>